<dbReference type="InterPro" id="IPR013556">
    <property type="entry name" value="Flag_M-ring_C"/>
</dbReference>
<dbReference type="InterPro" id="IPR045851">
    <property type="entry name" value="AMP-bd_C_sf"/>
</dbReference>
<evidence type="ECO:0000256" key="7">
    <source>
        <dbReference type="ARBA" id="ARBA00023136"/>
    </source>
</evidence>
<dbReference type="OrthoDB" id="9807026at2"/>
<dbReference type="NCBIfam" id="TIGR00206">
    <property type="entry name" value="fliF"/>
    <property type="match status" value="1"/>
</dbReference>
<proteinExistence type="inferred from homology"/>
<dbReference type="GO" id="GO:0009431">
    <property type="term" value="C:bacterial-type flagellum basal body, MS ring"/>
    <property type="evidence" value="ECO:0007669"/>
    <property type="project" value="InterPro"/>
</dbReference>
<evidence type="ECO:0000256" key="2">
    <source>
        <dbReference type="ARBA" id="ARBA00004651"/>
    </source>
</evidence>
<comment type="similarity">
    <text evidence="3 9">Belongs to the FliF family.</text>
</comment>
<comment type="subcellular location">
    <subcellularLocation>
        <location evidence="1 9">Bacterial flagellum basal body</location>
    </subcellularLocation>
    <subcellularLocation>
        <location evidence="2">Cell membrane</location>
        <topology evidence="2">Multi-pass membrane protein</topology>
    </subcellularLocation>
</comment>
<dbReference type="PRINTS" id="PR01009">
    <property type="entry name" value="FLGMRINGFLIF"/>
</dbReference>
<dbReference type="PANTHER" id="PTHR30046:SF0">
    <property type="entry name" value="FLAGELLAR M-RING PROTEIN"/>
    <property type="match status" value="1"/>
</dbReference>
<gene>
    <name evidence="14" type="ORF">SAMN02745225_01608</name>
</gene>
<dbReference type="Pfam" id="PF01514">
    <property type="entry name" value="YscJ_FliF"/>
    <property type="match status" value="1"/>
</dbReference>
<evidence type="ECO:0000313" key="15">
    <source>
        <dbReference type="Proteomes" id="UP000184295"/>
    </source>
</evidence>
<dbReference type="PANTHER" id="PTHR30046">
    <property type="entry name" value="FLAGELLAR M-RING PROTEIN"/>
    <property type="match status" value="1"/>
</dbReference>
<dbReference type="PIRSF" id="PIRSF004862">
    <property type="entry name" value="FliF"/>
    <property type="match status" value="1"/>
</dbReference>
<keyword evidence="14" id="KW-0282">Flagellum</keyword>
<dbReference type="AlphaFoldDB" id="A0A1M4WAR2"/>
<name>A0A1M4WAR2_9ACTN</name>
<evidence type="ECO:0000259" key="13">
    <source>
        <dbReference type="Pfam" id="PF08345"/>
    </source>
</evidence>
<evidence type="ECO:0000256" key="8">
    <source>
        <dbReference type="ARBA" id="ARBA00023143"/>
    </source>
</evidence>
<feature type="compositionally biased region" description="Low complexity" evidence="10">
    <location>
        <begin position="295"/>
        <end position="308"/>
    </location>
</feature>
<protein>
    <recommendedName>
        <fullName evidence="9">Flagellar M-ring protein</fullName>
    </recommendedName>
</protein>
<evidence type="ECO:0000313" key="14">
    <source>
        <dbReference type="EMBL" id="SHE78052.1"/>
    </source>
</evidence>
<feature type="domain" description="Flagellar M-ring C-terminal" evidence="13">
    <location>
        <begin position="253"/>
        <end position="402"/>
    </location>
</feature>
<dbReference type="EMBL" id="FQUL01000023">
    <property type="protein sequence ID" value="SHE78052.1"/>
    <property type="molecule type" value="Genomic_DNA"/>
</dbReference>
<evidence type="ECO:0000256" key="6">
    <source>
        <dbReference type="ARBA" id="ARBA00022989"/>
    </source>
</evidence>
<comment type="function">
    <text evidence="9">The M ring may be actively involved in energy transduction.</text>
</comment>
<keyword evidence="5 11" id="KW-0812">Transmembrane</keyword>
<evidence type="ECO:0000256" key="3">
    <source>
        <dbReference type="ARBA" id="ARBA00007971"/>
    </source>
</evidence>
<dbReference type="InterPro" id="IPR043427">
    <property type="entry name" value="YscJ/FliF"/>
</dbReference>
<keyword evidence="15" id="KW-1185">Reference proteome</keyword>
<sequence length="515" mass="53803">MALSKSVVDIQRSVSKFLSGFTSGQKVLTLIGVAAVVVGSIFLMRVTSTPSYAPLFTNLSASDAASITQKLTAANVPYQLENGGSTIMVPQSQVYQERIDMAQAGLPQNSTVGLSLLDKVGITSSQITQQAEYQQALQGELATTIEAIQGVTSAQVNLALPPTDVFAISQNQNPSASVLVTLASGVSLSPTQTQAIVHLVASSIPNMSASDVTVVDQYGDVLAAPGFNNTASTNSDATTQFDTQLGASLTSMLQNVLGPNHVAVKVAAQLNFNQTTTNSQTIQTTPKGTPVTAPTQSSTTKQTYTGTGTAPGGVLGTITQPVTGGNQNSNYTQTQTQNSYAIGQVNQTVKQAPGQIQRLSVAVLVDSKVKGVSVASIKSLVSAAAGLVAARGDTISVVKMPFATQNQALSSTAGGVSQLPSLLSLAKTIALAIAILVVIFLLLRSSSGEEREDLFMREIDTEPLNLAALNAAPSVPAISMPKNEQFIAEEVFDFIDQQPEDVAKLLRIWMNTRSR</sequence>
<keyword evidence="8 9" id="KW-0975">Bacterial flagellum</keyword>
<dbReference type="Proteomes" id="UP000184295">
    <property type="component" value="Unassembled WGS sequence"/>
</dbReference>
<dbReference type="GO" id="GO:0003774">
    <property type="term" value="F:cytoskeletal motor activity"/>
    <property type="evidence" value="ECO:0007669"/>
    <property type="project" value="InterPro"/>
</dbReference>
<reference evidence="15" key="1">
    <citation type="submission" date="2016-11" db="EMBL/GenBank/DDBJ databases">
        <authorList>
            <person name="Varghese N."/>
            <person name="Submissions S."/>
        </authorList>
    </citation>
    <scope>NUCLEOTIDE SEQUENCE [LARGE SCALE GENOMIC DNA]</scope>
    <source>
        <strain evidence="15">DSM 19514</strain>
    </source>
</reference>
<evidence type="ECO:0000256" key="1">
    <source>
        <dbReference type="ARBA" id="ARBA00004117"/>
    </source>
</evidence>
<dbReference type="InterPro" id="IPR000067">
    <property type="entry name" value="FlgMring_FliF"/>
</dbReference>
<keyword evidence="14" id="KW-0966">Cell projection</keyword>
<evidence type="ECO:0000259" key="12">
    <source>
        <dbReference type="Pfam" id="PF01514"/>
    </source>
</evidence>
<organism evidence="14 15">
    <name type="scientific">Ferrithrix thermotolerans DSM 19514</name>
    <dbReference type="NCBI Taxonomy" id="1121881"/>
    <lineage>
        <taxon>Bacteria</taxon>
        <taxon>Bacillati</taxon>
        <taxon>Actinomycetota</taxon>
        <taxon>Acidimicrobiia</taxon>
        <taxon>Acidimicrobiales</taxon>
        <taxon>Acidimicrobiaceae</taxon>
        <taxon>Ferrithrix</taxon>
    </lineage>
</organism>
<feature type="transmembrane region" description="Helical" evidence="11">
    <location>
        <begin position="422"/>
        <end position="443"/>
    </location>
</feature>
<keyword evidence="6 11" id="KW-1133">Transmembrane helix</keyword>
<evidence type="ECO:0000256" key="5">
    <source>
        <dbReference type="ARBA" id="ARBA00022692"/>
    </source>
</evidence>
<evidence type="ECO:0000256" key="11">
    <source>
        <dbReference type="SAM" id="Phobius"/>
    </source>
</evidence>
<dbReference type="GO" id="GO:0005886">
    <property type="term" value="C:plasma membrane"/>
    <property type="evidence" value="ECO:0007669"/>
    <property type="project" value="UniProtKB-SubCell"/>
</dbReference>
<accession>A0A1M4WAR2</accession>
<evidence type="ECO:0000256" key="9">
    <source>
        <dbReference type="PIRNR" id="PIRNR004862"/>
    </source>
</evidence>
<keyword evidence="7 11" id="KW-0472">Membrane</keyword>
<dbReference type="InterPro" id="IPR006182">
    <property type="entry name" value="FliF_N_dom"/>
</dbReference>
<keyword evidence="4" id="KW-1003">Cell membrane</keyword>
<dbReference type="Pfam" id="PF08345">
    <property type="entry name" value="YscJ_FliF_C"/>
    <property type="match status" value="1"/>
</dbReference>
<dbReference type="GO" id="GO:0071973">
    <property type="term" value="P:bacterial-type flagellum-dependent cell motility"/>
    <property type="evidence" value="ECO:0007669"/>
    <property type="project" value="InterPro"/>
</dbReference>
<dbReference type="STRING" id="1121881.SAMN02745225_01608"/>
<dbReference type="Gene3D" id="3.30.300.30">
    <property type="match status" value="1"/>
</dbReference>
<dbReference type="RefSeq" id="WP_072791100.1">
    <property type="nucleotide sequence ID" value="NZ_FQUL01000023.1"/>
</dbReference>
<keyword evidence="14" id="KW-0969">Cilium</keyword>
<evidence type="ECO:0000256" key="10">
    <source>
        <dbReference type="SAM" id="MobiDB-lite"/>
    </source>
</evidence>
<feature type="transmembrane region" description="Helical" evidence="11">
    <location>
        <begin position="27"/>
        <end position="46"/>
    </location>
</feature>
<feature type="region of interest" description="Disordered" evidence="10">
    <location>
        <begin position="278"/>
        <end position="310"/>
    </location>
</feature>
<feature type="domain" description="Flagellar M-ring N-terminal" evidence="12">
    <location>
        <begin position="48"/>
        <end position="223"/>
    </location>
</feature>
<evidence type="ECO:0000256" key="4">
    <source>
        <dbReference type="ARBA" id="ARBA00022475"/>
    </source>
</evidence>